<evidence type="ECO:0000313" key="6">
    <source>
        <dbReference type="EMBL" id="PTE13053.1"/>
    </source>
</evidence>
<evidence type="ECO:0000256" key="2">
    <source>
        <dbReference type="ARBA" id="ARBA00039140"/>
    </source>
</evidence>
<comment type="caution">
    <text evidence="6">The sequence shown here is derived from an EMBL/GenBank/DDBJ whole genome shotgun (WGS) entry which is preliminary data.</text>
</comment>
<accession>A0A2T4J5C2</accession>
<dbReference type="InterPro" id="IPR035909">
    <property type="entry name" value="CheB_C"/>
</dbReference>
<dbReference type="GO" id="GO:0005737">
    <property type="term" value="C:cytoplasm"/>
    <property type="evidence" value="ECO:0007669"/>
    <property type="project" value="InterPro"/>
</dbReference>
<name>A0A2T4J5C2_FUSBL</name>
<protein>
    <recommendedName>
        <fullName evidence="2">protein-glutamate methylesterase</fullName>
        <ecNumber evidence="2">3.1.1.61</ecNumber>
    </recommendedName>
</protein>
<feature type="active site" evidence="4">
    <location>
        <position position="251"/>
    </location>
</feature>
<sequence length="316" mass="32251">MRRVLIVTPQGAAAARLAQDAAARPGLHLLGTAADLSAAYVLAERDPPDVVLVARDLARSPEFGGLVSLFAILGIGWIEIPTAPPPDEAALSDLWRRVQVAAPPPPPHRPGLPGQGARFHADRLIVIGASTGGIEALLTILGAFPADCPPTAIVQHTGAAFSDSLIRLFARCSAARVVPAQTGVLLAPGTVVVGAGCAGHLRLAPGDPPRAELVAGAAISGHLPSVDALFDSAARFGPRVAAALLTGMGRDGARGLLALRQAGAHTIAQDAATSVVWGMPRAAVEAGAAAQVLPLRKIGAELLAHCRDRRREGAGR</sequence>
<evidence type="ECO:0000256" key="4">
    <source>
        <dbReference type="PROSITE-ProRule" id="PRU00050"/>
    </source>
</evidence>
<evidence type="ECO:0000313" key="7">
    <source>
        <dbReference type="Proteomes" id="UP000241362"/>
    </source>
</evidence>
<dbReference type="PROSITE" id="PS50122">
    <property type="entry name" value="CHEB"/>
    <property type="match status" value="1"/>
</dbReference>
<comment type="catalytic activity">
    <reaction evidence="3">
        <text>[protein]-L-glutamate 5-O-methyl ester + H2O = L-glutamyl-[protein] + methanol + H(+)</text>
        <dbReference type="Rhea" id="RHEA:23236"/>
        <dbReference type="Rhea" id="RHEA-COMP:10208"/>
        <dbReference type="Rhea" id="RHEA-COMP:10311"/>
        <dbReference type="ChEBI" id="CHEBI:15377"/>
        <dbReference type="ChEBI" id="CHEBI:15378"/>
        <dbReference type="ChEBI" id="CHEBI:17790"/>
        <dbReference type="ChEBI" id="CHEBI:29973"/>
        <dbReference type="ChEBI" id="CHEBI:82795"/>
        <dbReference type="EC" id="3.1.1.61"/>
    </reaction>
</comment>
<keyword evidence="1 4" id="KW-0378">Hydrolase</keyword>
<dbReference type="SUPFAM" id="SSF52738">
    <property type="entry name" value="Methylesterase CheB, C-terminal domain"/>
    <property type="match status" value="1"/>
</dbReference>
<dbReference type="GO" id="GO:0000156">
    <property type="term" value="F:phosphorelay response regulator activity"/>
    <property type="evidence" value="ECO:0007669"/>
    <property type="project" value="InterPro"/>
</dbReference>
<evidence type="ECO:0000256" key="3">
    <source>
        <dbReference type="ARBA" id="ARBA00048267"/>
    </source>
</evidence>
<dbReference type="AlphaFoldDB" id="A0A2T4J5C2"/>
<dbReference type="Pfam" id="PF01339">
    <property type="entry name" value="CheB_methylest"/>
    <property type="match status" value="1"/>
</dbReference>
<dbReference type="InterPro" id="IPR000673">
    <property type="entry name" value="Sig_transdc_resp-reg_Me-estase"/>
</dbReference>
<dbReference type="CDD" id="cd16432">
    <property type="entry name" value="CheB_Rec"/>
    <property type="match status" value="1"/>
</dbReference>
<keyword evidence="7" id="KW-1185">Reference proteome</keyword>
<dbReference type="Proteomes" id="UP000241362">
    <property type="component" value="Unassembled WGS sequence"/>
</dbReference>
<gene>
    <name evidence="6" type="ORF">C5F44_15480</name>
</gene>
<feature type="domain" description="CheB-type methylesterase" evidence="5">
    <location>
        <begin position="113"/>
        <end position="304"/>
    </location>
</feature>
<dbReference type="GO" id="GO:0008984">
    <property type="term" value="F:protein-glutamate methylesterase activity"/>
    <property type="evidence" value="ECO:0007669"/>
    <property type="project" value="UniProtKB-EC"/>
</dbReference>
<feature type="active site" evidence="4">
    <location>
        <position position="156"/>
    </location>
</feature>
<organism evidence="6 7">
    <name type="scientific">Fuscovulum blasticum DSM 2131</name>
    <dbReference type="NCBI Taxonomy" id="1188250"/>
    <lineage>
        <taxon>Bacteria</taxon>
        <taxon>Pseudomonadati</taxon>
        <taxon>Pseudomonadota</taxon>
        <taxon>Alphaproteobacteria</taxon>
        <taxon>Rhodobacterales</taxon>
        <taxon>Paracoccaceae</taxon>
        <taxon>Pseudogemmobacter</taxon>
    </lineage>
</organism>
<proteinExistence type="predicted"/>
<feature type="active site" evidence="4">
    <location>
        <position position="130"/>
    </location>
</feature>
<dbReference type="EMBL" id="PZKE01000020">
    <property type="protein sequence ID" value="PTE13053.1"/>
    <property type="molecule type" value="Genomic_DNA"/>
</dbReference>
<dbReference type="RefSeq" id="WP_107674453.1">
    <property type="nucleotide sequence ID" value="NZ_PZKE01000020.1"/>
</dbReference>
<dbReference type="EC" id="3.1.1.61" evidence="2"/>
<reference evidence="6 7" key="1">
    <citation type="submission" date="2018-03" db="EMBL/GenBank/DDBJ databases">
        <title>Rhodobacter blasticus.</title>
        <authorList>
            <person name="Meyer T.E."/>
            <person name="Miller S."/>
            <person name="Lodha T."/>
            <person name="Gandham S."/>
            <person name="Chintalapati S."/>
            <person name="Chintalapati V.R."/>
        </authorList>
    </citation>
    <scope>NUCLEOTIDE SEQUENCE [LARGE SCALE GENOMIC DNA]</scope>
    <source>
        <strain evidence="6 7">DSM 2131</strain>
    </source>
</reference>
<evidence type="ECO:0000259" key="5">
    <source>
        <dbReference type="PROSITE" id="PS50122"/>
    </source>
</evidence>
<dbReference type="PANTHER" id="PTHR42872">
    <property type="entry name" value="PROTEIN-GLUTAMATE METHYLESTERASE/PROTEIN-GLUTAMINE GLUTAMINASE"/>
    <property type="match status" value="1"/>
</dbReference>
<dbReference type="Gene3D" id="3.40.50.180">
    <property type="entry name" value="Methylesterase CheB, C-terminal domain"/>
    <property type="match status" value="1"/>
</dbReference>
<dbReference type="PANTHER" id="PTHR42872:SF6">
    <property type="entry name" value="PROTEIN-GLUTAMATE METHYLESTERASE_PROTEIN-GLUTAMINE GLUTAMINASE"/>
    <property type="match status" value="1"/>
</dbReference>
<keyword evidence="4" id="KW-0145">Chemotaxis</keyword>
<evidence type="ECO:0000256" key="1">
    <source>
        <dbReference type="ARBA" id="ARBA00022801"/>
    </source>
</evidence>
<dbReference type="GO" id="GO:0006935">
    <property type="term" value="P:chemotaxis"/>
    <property type="evidence" value="ECO:0007669"/>
    <property type="project" value="UniProtKB-UniRule"/>
</dbReference>